<proteinExistence type="predicted"/>
<evidence type="ECO:0000313" key="1">
    <source>
        <dbReference type="EMBL" id="MCA9726325.1"/>
    </source>
</evidence>
<evidence type="ECO:0008006" key="3">
    <source>
        <dbReference type="Google" id="ProtNLM"/>
    </source>
</evidence>
<comment type="caution">
    <text evidence="1">The sequence shown here is derived from an EMBL/GenBank/DDBJ whole genome shotgun (WGS) entry which is preliminary data.</text>
</comment>
<organism evidence="1 2">
    <name type="scientific">Eiseniibacteriota bacterium</name>
    <dbReference type="NCBI Taxonomy" id="2212470"/>
    <lineage>
        <taxon>Bacteria</taxon>
        <taxon>Candidatus Eiseniibacteriota</taxon>
    </lineage>
</organism>
<evidence type="ECO:0000313" key="2">
    <source>
        <dbReference type="Proteomes" id="UP000697710"/>
    </source>
</evidence>
<dbReference type="Proteomes" id="UP000697710">
    <property type="component" value="Unassembled WGS sequence"/>
</dbReference>
<gene>
    <name evidence="1" type="ORF">KC729_01485</name>
</gene>
<dbReference type="EMBL" id="JAGQHR010000019">
    <property type="protein sequence ID" value="MCA9726325.1"/>
    <property type="molecule type" value="Genomic_DNA"/>
</dbReference>
<accession>A0A956RN31</accession>
<reference evidence="1" key="1">
    <citation type="submission" date="2020-04" db="EMBL/GenBank/DDBJ databases">
        <authorList>
            <person name="Zhang T."/>
        </authorList>
    </citation>
    <scope>NUCLEOTIDE SEQUENCE</scope>
    <source>
        <strain evidence="1">HKST-UBA01</strain>
    </source>
</reference>
<sequence>MTRAQARPPRAPVGVRPCASLLLGLVLSLITLSPASAQYIAFGKNKVHYSDFEWHVLESEHFDLYYYLEEEDLAQLALEMAEDSYRDLQGKFVHEVRRRIPLIIYNSFQEFEQNNITPYFLPEGVAGLTEFARGRVLVPFNGSLNDFRTTIHHELVHVYQLSLLGEVHQEHFRTPFVTPPLWFSEGLAVHWSEDRDPEADMVLRDMVHHGNLPDLDQFWRYGGSFVTYKLGQSMLDFIGDEFGEDRINLIYRRLWMHKEFDEVLTDVLGIPSRELSERWSFALRQRYNPEVAQSTPASFSSRPLTGKGGANMKGIPLPDSLFDGKRFAFISPRDGFTSIYTASREGREEDVRTLVKGERTPELESLHLFRSRFDVSSEGTLLFVSTHEARDGAAVSDVVTGREVGRY</sequence>
<dbReference type="AlphaFoldDB" id="A0A956RN31"/>
<name>A0A956RN31_UNCEI</name>
<reference evidence="1" key="2">
    <citation type="journal article" date="2021" name="Microbiome">
        <title>Successional dynamics and alternative stable states in a saline activated sludge microbial community over 9 years.</title>
        <authorList>
            <person name="Wang Y."/>
            <person name="Ye J."/>
            <person name="Ju F."/>
            <person name="Liu L."/>
            <person name="Boyd J.A."/>
            <person name="Deng Y."/>
            <person name="Parks D.H."/>
            <person name="Jiang X."/>
            <person name="Yin X."/>
            <person name="Woodcroft B.J."/>
            <person name="Tyson G.W."/>
            <person name="Hugenholtz P."/>
            <person name="Polz M.F."/>
            <person name="Zhang T."/>
        </authorList>
    </citation>
    <scope>NUCLEOTIDE SEQUENCE</scope>
    <source>
        <strain evidence="1">HKST-UBA01</strain>
    </source>
</reference>
<protein>
    <recommendedName>
        <fullName evidence="3">Peptidase MA-like domain-containing protein</fullName>
    </recommendedName>
</protein>